<keyword evidence="2" id="KW-0812">Transmembrane</keyword>
<keyword evidence="1" id="KW-0175">Coiled coil</keyword>
<keyword evidence="2" id="KW-0472">Membrane</keyword>
<protein>
    <submittedName>
        <fullName evidence="3">Uncharacterized protein</fullName>
    </submittedName>
</protein>
<proteinExistence type="predicted"/>
<evidence type="ECO:0000256" key="1">
    <source>
        <dbReference type="SAM" id="Coils"/>
    </source>
</evidence>
<name>A0A1M6N9E1_9FIRM</name>
<dbReference type="OrthoDB" id="1750646at2"/>
<dbReference type="STRING" id="1123349.SAMN02744037_01195"/>
<dbReference type="RefSeq" id="WP_072888209.1">
    <property type="nucleotide sequence ID" value="NZ_FRAE01000021.1"/>
</dbReference>
<keyword evidence="4" id="KW-1185">Reference proteome</keyword>
<reference evidence="4" key="1">
    <citation type="submission" date="2016-11" db="EMBL/GenBank/DDBJ databases">
        <authorList>
            <person name="Varghese N."/>
            <person name="Submissions S."/>
        </authorList>
    </citation>
    <scope>NUCLEOTIDE SEQUENCE [LARGE SCALE GENOMIC DNA]</scope>
    <source>
        <strain evidence="4">DSM 15518</strain>
    </source>
</reference>
<gene>
    <name evidence="3" type="ORF">SAMN02744037_01195</name>
</gene>
<organism evidence="3 4">
    <name type="scientific">Tepidibacter formicigenes DSM 15518</name>
    <dbReference type="NCBI Taxonomy" id="1123349"/>
    <lineage>
        <taxon>Bacteria</taxon>
        <taxon>Bacillati</taxon>
        <taxon>Bacillota</taxon>
        <taxon>Clostridia</taxon>
        <taxon>Peptostreptococcales</taxon>
        <taxon>Peptostreptococcaceae</taxon>
        <taxon>Tepidibacter</taxon>
    </lineage>
</organism>
<feature type="coiled-coil region" evidence="1">
    <location>
        <begin position="129"/>
        <end position="198"/>
    </location>
</feature>
<accession>A0A1M6N9E1</accession>
<keyword evidence="2" id="KW-1133">Transmembrane helix</keyword>
<dbReference type="Proteomes" id="UP000242497">
    <property type="component" value="Unassembled WGS sequence"/>
</dbReference>
<evidence type="ECO:0000313" key="3">
    <source>
        <dbReference type="EMBL" id="SHJ92338.1"/>
    </source>
</evidence>
<dbReference type="EMBL" id="FRAE01000021">
    <property type="protein sequence ID" value="SHJ92338.1"/>
    <property type="molecule type" value="Genomic_DNA"/>
</dbReference>
<feature type="transmembrane region" description="Helical" evidence="2">
    <location>
        <begin position="30"/>
        <end position="49"/>
    </location>
</feature>
<dbReference type="AlphaFoldDB" id="A0A1M6N9E1"/>
<evidence type="ECO:0000256" key="2">
    <source>
        <dbReference type="SAM" id="Phobius"/>
    </source>
</evidence>
<sequence>MTNWILIISILYLPPIILILSYRYKNKHKYIYSSIYIVIVSTIIILSLYSNKSIAINKIKINENTKVKNNKYITEKQEKIYIKEEYNQNIEDKKEDILIKEENNNEKIIEDDIKIKINEKETTVTEDNIKNEEENKKDELEIYNEFRKKITIIEKEALIPLRNCYSLLKKMKRGESNITELREEAKNAKEKCELVEKKYMNLKVPKLKDKKNVDLLKDAKLDLQKAFYIRGKAMENGIKFLDTKNPKYILKTKEELKTSEELVRSCVKKLNKVKSDLEDKDM</sequence>
<feature type="transmembrane region" description="Helical" evidence="2">
    <location>
        <begin position="6"/>
        <end position="23"/>
    </location>
</feature>
<evidence type="ECO:0000313" key="4">
    <source>
        <dbReference type="Proteomes" id="UP000242497"/>
    </source>
</evidence>